<dbReference type="GO" id="GO:0016740">
    <property type="term" value="F:transferase activity"/>
    <property type="evidence" value="ECO:0007669"/>
    <property type="project" value="UniProtKB-KW"/>
</dbReference>
<dbReference type="GeneID" id="4908291"/>
<dbReference type="EMBL" id="CP000561">
    <property type="protein sequence ID" value="ABO07917.1"/>
    <property type="molecule type" value="Genomic_DNA"/>
</dbReference>
<dbReference type="AlphaFoldDB" id="A3MTF0"/>
<dbReference type="eggNOG" id="arCOG01381">
    <property type="taxonomic scope" value="Archaea"/>
</dbReference>
<keyword evidence="1" id="KW-0472">Membrane</keyword>
<keyword evidence="1" id="KW-1133">Transmembrane helix</keyword>
<dbReference type="PANTHER" id="PTHR22916">
    <property type="entry name" value="GLYCOSYLTRANSFERASE"/>
    <property type="match status" value="1"/>
</dbReference>
<reference evidence="3" key="1">
    <citation type="submission" date="2007-02" db="EMBL/GenBank/DDBJ databases">
        <title>Complete sequence of Pyrobaculum calidifontis JCM 11548.</title>
        <authorList>
            <consortium name="US DOE Joint Genome Institute"/>
            <person name="Copeland A."/>
            <person name="Lucas S."/>
            <person name="Lapidus A."/>
            <person name="Barry K."/>
            <person name="Glavina del Rio T."/>
            <person name="Dalin E."/>
            <person name="Tice H."/>
            <person name="Pitluck S."/>
            <person name="Chain P."/>
            <person name="Malfatti S."/>
            <person name="Shin M."/>
            <person name="Vergez L."/>
            <person name="Schmutz J."/>
            <person name="Larimer F."/>
            <person name="Land M."/>
            <person name="Hauser L."/>
            <person name="Kyrpides N."/>
            <person name="Mikhailova N."/>
            <person name="Cozen A.E."/>
            <person name="Fitz-Gibbon S.T."/>
            <person name="House C.H."/>
            <person name="Saltikov C."/>
            <person name="Lowe T.M."/>
            <person name="Richardson P."/>
        </authorList>
    </citation>
    <scope>NUCLEOTIDE SEQUENCE [LARGE SCALE GENOMIC DNA]</scope>
    <source>
        <strain evidence="3">JCM 11548</strain>
    </source>
</reference>
<evidence type="ECO:0000259" key="2">
    <source>
        <dbReference type="Pfam" id="PF00535"/>
    </source>
</evidence>
<dbReference type="STRING" id="410359.Pcal_0487"/>
<keyword evidence="4" id="KW-1185">Reference proteome</keyword>
<proteinExistence type="predicted"/>
<dbReference type="InterPro" id="IPR001173">
    <property type="entry name" value="Glyco_trans_2-like"/>
</dbReference>
<sequence>MTEPLVSIIIPTRNSEKTLPLCLRSIEKQTYKNIEVIVVDNYSKDKTVEIAKSYGARVYFKGPERSAQKNFGALKAQGDYVYFIDADFVLHARVVEEAVSLAKEGYDAVVILNISDPRPSLVAKIRFYERLSYYGSEMYEAARFIKKDLFLKVGGFDIRLYANEDYELHQRLLRAGAKIAKTKNSFEIHIGEPSSIKEFIIKNLYYASNISTYFRKNPNIRHMTPLRPTFFRKSFIGHLGRKWLPGLFLVILFKVLQATVIGLGILIKSNVLPYENIQKLRRVI</sequence>
<evidence type="ECO:0000313" key="3">
    <source>
        <dbReference type="EMBL" id="ABO07917.1"/>
    </source>
</evidence>
<dbReference type="SUPFAM" id="SSF53448">
    <property type="entry name" value="Nucleotide-diphospho-sugar transferases"/>
    <property type="match status" value="1"/>
</dbReference>
<organism evidence="3 4">
    <name type="scientific">Pyrobaculum calidifontis (strain DSM 21063 / JCM 11548 / VA1)</name>
    <dbReference type="NCBI Taxonomy" id="410359"/>
    <lineage>
        <taxon>Archaea</taxon>
        <taxon>Thermoproteota</taxon>
        <taxon>Thermoprotei</taxon>
        <taxon>Thermoproteales</taxon>
        <taxon>Thermoproteaceae</taxon>
        <taxon>Pyrobaculum</taxon>
    </lineage>
</organism>
<dbReference type="HOGENOM" id="CLU_077620_0_0_2"/>
<keyword evidence="3" id="KW-0808">Transferase</keyword>
<dbReference type="Gene3D" id="3.90.550.10">
    <property type="entry name" value="Spore Coat Polysaccharide Biosynthesis Protein SpsA, Chain A"/>
    <property type="match status" value="1"/>
</dbReference>
<feature type="domain" description="Glycosyltransferase 2-like" evidence="2">
    <location>
        <begin position="7"/>
        <end position="119"/>
    </location>
</feature>
<evidence type="ECO:0000256" key="1">
    <source>
        <dbReference type="SAM" id="Phobius"/>
    </source>
</evidence>
<dbReference type="PANTHER" id="PTHR22916:SF66">
    <property type="entry name" value="BETA-1,3-GALACTOSYLTRANSFERASE-RELATED"/>
    <property type="match status" value="1"/>
</dbReference>
<dbReference type="KEGG" id="pcl:Pcal_0487"/>
<accession>A3MTF0</accession>
<name>A3MTF0_PYRCJ</name>
<dbReference type="RefSeq" id="WP_011849175.1">
    <property type="nucleotide sequence ID" value="NC_009073.1"/>
</dbReference>
<keyword evidence="1" id="KW-0812">Transmembrane</keyword>
<dbReference type="Pfam" id="PF00535">
    <property type="entry name" value="Glycos_transf_2"/>
    <property type="match status" value="1"/>
</dbReference>
<gene>
    <name evidence="3" type="ordered locus">Pcal_0487</name>
</gene>
<dbReference type="InterPro" id="IPR029044">
    <property type="entry name" value="Nucleotide-diphossugar_trans"/>
</dbReference>
<dbReference type="OrthoDB" id="11098at2157"/>
<evidence type="ECO:0000313" key="4">
    <source>
        <dbReference type="Proteomes" id="UP000001431"/>
    </source>
</evidence>
<protein>
    <submittedName>
        <fullName evidence="3">Glycosyl transferase, family 2</fullName>
    </submittedName>
</protein>
<feature type="transmembrane region" description="Helical" evidence="1">
    <location>
        <begin position="243"/>
        <end position="267"/>
    </location>
</feature>
<dbReference type="CAZy" id="GT2">
    <property type="family name" value="Glycosyltransferase Family 2"/>
</dbReference>
<dbReference type="Proteomes" id="UP000001431">
    <property type="component" value="Chromosome"/>
</dbReference>